<reference evidence="1" key="1">
    <citation type="submission" date="2014-09" db="EMBL/GenBank/DDBJ databases">
        <authorList>
            <person name="Magalhaes I.L.F."/>
            <person name="Oliveira U."/>
            <person name="Santos F.R."/>
            <person name="Vidigal T.H.D.A."/>
            <person name="Brescovit A.D."/>
            <person name="Santos A.J."/>
        </authorList>
    </citation>
    <scope>NUCLEOTIDE SEQUENCE</scope>
    <source>
        <tissue evidence="1">Shoot tissue taken approximately 20 cm above the soil surface</tissue>
    </source>
</reference>
<protein>
    <submittedName>
        <fullName evidence="1">Uncharacterized protein</fullName>
    </submittedName>
</protein>
<sequence length="27" mass="2878">MHAADAKTTAMATITALGWLLHQNLTP</sequence>
<dbReference type="EMBL" id="GBRH01197884">
    <property type="protein sequence ID" value="JAE00012.1"/>
    <property type="molecule type" value="Transcribed_RNA"/>
</dbReference>
<dbReference type="AlphaFoldDB" id="A0A0A9EIU8"/>
<evidence type="ECO:0000313" key="1">
    <source>
        <dbReference type="EMBL" id="JAE00012.1"/>
    </source>
</evidence>
<name>A0A0A9EIU8_ARUDO</name>
<accession>A0A0A9EIU8</accession>
<reference evidence="1" key="2">
    <citation type="journal article" date="2015" name="Data Brief">
        <title>Shoot transcriptome of the giant reed, Arundo donax.</title>
        <authorList>
            <person name="Barrero R.A."/>
            <person name="Guerrero F.D."/>
            <person name="Moolhuijzen P."/>
            <person name="Goolsby J.A."/>
            <person name="Tidwell J."/>
            <person name="Bellgard S.E."/>
            <person name="Bellgard M.I."/>
        </authorList>
    </citation>
    <scope>NUCLEOTIDE SEQUENCE</scope>
    <source>
        <tissue evidence="1">Shoot tissue taken approximately 20 cm above the soil surface</tissue>
    </source>
</reference>
<proteinExistence type="predicted"/>
<organism evidence="1">
    <name type="scientific">Arundo donax</name>
    <name type="common">Giant reed</name>
    <name type="synonym">Donax arundinaceus</name>
    <dbReference type="NCBI Taxonomy" id="35708"/>
    <lineage>
        <taxon>Eukaryota</taxon>
        <taxon>Viridiplantae</taxon>
        <taxon>Streptophyta</taxon>
        <taxon>Embryophyta</taxon>
        <taxon>Tracheophyta</taxon>
        <taxon>Spermatophyta</taxon>
        <taxon>Magnoliopsida</taxon>
        <taxon>Liliopsida</taxon>
        <taxon>Poales</taxon>
        <taxon>Poaceae</taxon>
        <taxon>PACMAD clade</taxon>
        <taxon>Arundinoideae</taxon>
        <taxon>Arundineae</taxon>
        <taxon>Arundo</taxon>
    </lineage>
</organism>